<evidence type="ECO:0000313" key="1">
    <source>
        <dbReference type="EMBL" id="OAF54245.1"/>
    </source>
</evidence>
<dbReference type="Proteomes" id="UP000077154">
    <property type="component" value="Unassembled WGS sequence"/>
</dbReference>
<dbReference type="VEuPathDB" id="FungiDB:GMDG_02744"/>
<reference evidence="1" key="1">
    <citation type="submission" date="2016-03" db="EMBL/GenBank/DDBJ databases">
        <title>Updated assembly of Pseudogymnoascus destructans, the fungus causing white-nose syndrome of bats.</title>
        <authorList>
            <person name="Palmer J.M."/>
            <person name="Drees K.P."/>
            <person name="Foster J.T."/>
            <person name="Lindner D.L."/>
        </authorList>
    </citation>
    <scope>NUCLEOTIDE SEQUENCE [LARGE SCALE GENOMIC DNA]</scope>
    <source>
        <strain evidence="1">20631-21</strain>
    </source>
</reference>
<gene>
    <name evidence="1" type="ORF">VC83_09492</name>
</gene>
<sequence length="237" mass="27065">MKGLSPHMRPYYHPHSRMSGLPYKKKVTSSLKVCVSMKALVQHFLAVFPPDHFFEALTFLHHYVDIIRSSALGQCYMEGIYSHFRARAKLFLDWESDPEREVESPYTKARLVDFMEMFLVVPDYEQLERDDFYELTSKRINNRPGKPVEAHSLVRGTDFSLSRAVPPPSKRQGLGQRSRSARGQLFVRQSEWASLFLSLGRLPGRVWGGGGFSYDMELQLAFGSWEGNAEVGSGLLV</sequence>
<dbReference type="GeneID" id="36292523"/>
<dbReference type="OrthoDB" id="5425043at2759"/>
<accession>A0A176ZWA7</accession>
<dbReference type="AlphaFoldDB" id="A0A176ZWA7"/>
<proteinExistence type="predicted"/>
<name>A0A176ZWA7_9PEZI</name>
<dbReference type="RefSeq" id="XP_024319552.1">
    <property type="nucleotide sequence ID" value="XM_024472906.1"/>
</dbReference>
<organism evidence="1">
    <name type="scientific">Pseudogymnoascus destructans</name>
    <dbReference type="NCBI Taxonomy" id="655981"/>
    <lineage>
        <taxon>Eukaryota</taxon>
        <taxon>Fungi</taxon>
        <taxon>Dikarya</taxon>
        <taxon>Ascomycota</taxon>
        <taxon>Pezizomycotina</taxon>
        <taxon>Leotiomycetes</taxon>
        <taxon>Thelebolales</taxon>
        <taxon>Thelebolaceae</taxon>
        <taxon>Pseudogymnoascus</taxon>
    </lineage>
</organism>
<dbReference type="EMBL" id="KV441435">
    <property type="protein sequence ID" value="OAF54245.1"/>
    <property type="molecule type" value="Genomic_DNA"/>
</dbReference>
<protein>
    <submittedName>
        <fullName evidence="1">Uncharacterized protein</fullName>
    </submittedName>
</protein>